<reference evidence="1 2" key="1">
    <citation type="submission" date="2019-05" db="EMBL/GenBank/DDBJ databases">
        <title>Another draft genome of Portunus trituberculatus and its Hox gene families provides insights of decapod evolution.</title>
        <authorList>
            <person name="Jeong J.-H."/>
            <person name="Song I."/>
            <person name="Kim S."/>
            <person name="Choi T."/>
            <person name="Kim D."/>
            <person name="Ryu S."/>
            <person name="Kim W."/>
        </authorList>
    </citation>
    <scope>NUCLEOTIDE SEQUENCE [LARGE SCALE GENOMIC DNA]</scope>
    <source>
        <tissue evidence="1">Muscle</tissue>
    </source>
</reference>
<comment type="caution">
    <text evidence="1">The sequence shown here is derived from an EMBL/GenBank/DDBJ whole genome shotgun (WGS) entry which is preliminary data.</text>
</comment>
<keyword evidence="2" id="KW-1185">Reference proteome</keyword>
<gene>
    <name evidence="1" type="ORF">E2C01_012072</name>
</gene>
<evidence type="ECO:0000313" key="2">
    <source>
        <dbReference type="Proteomes" id="UP000324222"/>
    </source>
</evidence>
<name>A0A5B7DD21_PORTR</name>
<protein>
    <submittedName>
        <fullName evidence="1">Uncharacterized protein</fullName>
    </submittedName>
</protein>
<proteinExistence type="predicted"/>
<organism evidence="1 2">
    <name type="scientific">Portunus trituberculatus</name>
    <name type="common">Swimming crab</name>
    <name type="synonym">Neptunus trituberculatus</name>
    <dbReference type="NCBI Taxonomy" id="210409"/>
    <lineage>
        <taxon>Eukaryota</taxon>
        <taxon>Metazoa</taxon>
        <taxon>Ecdysozoa</taxon>
        <taxon>Arthropoda</taxon>
        <taxon>Crustacea</taxon>
        <taxon>Multicrustacea</taxon>
        <taxon>Malacostraca</taxon>
        <taxon>Eumalacostraca</taxon>
        <taxon>Eucarida</taxon>
        <taxon>Decapoda</taxon>
        <taxon>Pleocyemata</taxon>
        <taxon>Brachyura</taxon>
        <taxon>Eubrachyura</taxon>
        <taxon>Portunoidea</taxon>
        <taxon>Portunidae</taxon>
        <taxon>Portuninae</taxon>
        <taxon>Portunus</taxon>
    </lineage>
</organism>
<evidence type="ECO:0000313" key="1">
    <source>
        <dbReference type="EMBL" id="MPC19164.1"/>
    </source>
</evidence>
<accession>A0A5B7DD21</accession>
<sequence length="60" mass="6930">MAEAREDTVFEWQVHAGSTLTSITLTRFSTPWCWDAAIKDTTSWRFSAPLQFSSKLSREF</sequence>
<dbReference type="AlphaFoldDB" id="A0A5B7DD21"/>
<dbReference type="EMBL" id="VSRR010000745">
    <property type="protein sequence ID" value="MPC19164.1"/>
    <property type="molecule type" value="Genomic_DNA"/>
</dbReference>
<dbReference type="Proteomes" id="UP000324222">
    <property type="component" value="Unassembled WGS sequence"/>
</dbReference>